<keyword evidence="3" id="KW-1185">Reference proteome</keyword>
<feature type="region of interest" description="Disordered" evidence="1">
    <location>
        <begin position="1"/>
        <end position="23"/>
    </location>
</feature>
<evidence type="ECO:0000313" key="3">
    <source>
        <dbReference type="Proteomes" id="UP001218218"/>
    </source>
</evidence>
<dbReference type="Proteomes" id="UP001218218">
    <property type="component" value="Unassembled WGS sequence"/>
</dbReference>
<feature type="region of interest" description="Disordered" evidence="1">
    <location>
        <begin position="313"/>
        <end position="369"/>
    </location>
</feature>
<feature type="compositionally biased region" description="Low complexity" evidence="1">
    <location>
        <begin position="341"/>
        <end position="351"/>
    </location>
</feature>
<protein>
    <submittedName>
        <fullName evidence="2">Uncharacterized protein</fullName>
    </submittedName>
</protein>
<proteinExistence type="predicted"/>
<feature type="compositionally biased region" description="Polar residues" evidence="1">
    <location>
        <begin position="78"/>
        <end position="87"/>
    </location>
</feature>
<evidence type="ECO:0000256" key="1">
    <source>
        <dbReference type="SAM" id="MobiDB-lite"/>
    </source>
</evidence>
<gene>
    <name evidence="2" type="ORF">DFH08DRAFT_1054375</name>
</gene>
<dbReference type="AlphaFoldDB" id="A0AAD6Z466"/>
<organism evidence="2 3">
    <name type="scientific">Mycena albidolilacea</name>
    <dbReference type="NCBI Taxonomy" id="1033008"/>
    <lineage>
        <taxon>Eukaryota</taxon>
        <taxon>Fungi</taxon>
        <taxon>Dikarya</taxon>
        <taxon>Basidiomycota</taxon>
        <taxon>Agaricomycotina</taxon>
        <taxon>Agaricomycetes</taxon>
        <taxon>Agaricomycetidae</taxon>
        <taxon>Agaricales</taxon>
        <taxon>Marasmiineae</taxon>
        <taxon>Mycenaceae</taxon>
        <taxon>Mycena</taxon>
    </lineage>
</organism>
<accession>A0AAD6Z466</accession>
<name>A0AAD6Z466_9AGAR</name>
<sequence>MPTRSRSRSTDSGHGTAPRGPVANIINLTQEIAPATPPGMNEVDRLPTAKDRQIADLINQAHAARRPRKHRRHYRSEGINNSQTPNPATVEERTRAAGWRLALFKSLFFVDDERVWAGRIQGQLLDVLDVLPEDVHEWRQDEWLSLAFMDGMDGERATIAHRIRSQSLSTLVADVTSFESSTSRKSTFHDLIGYNAPTETSHAFYSSYKVAILYDEYARAIWLHSPDTQLQATGDTTHINYSARLSEYLGQLFEGLRSQADWAEGLLKYWNVFFPDRNDFDNEELTGDRLAEREDRNEARAIFRNAWGSACHASPTAGPSTPCRSRDQAGLLTPPRRLSPHHSPLLSPPRRTGATSGSTQCGAAKELWR</sequence>
<feature type="compositionally biased region" description="Basic residues" evidence="1">
    <location>
        <begin position="63"/>
        <end position="74"/>
    </location>
</feature>
<evidence type="ECO:0000313" key="2">
    <source>
        <dbReference type="EMBL" id="KAJ7306730.1"/>
    </source>
</evidence>
<comment type="caution">
    <text evidence="2">The sequence shown here is derived from an EMBL/GenBank/DDBJ whole genome shotgun (WGS) entry which is preliminary data.</text>
</comment>
<feature type="region of interest" description="Disordered" evidence="1">
    <location>
        <begin position="60"/>
        <end position="92"/>
    </location>
</feature>
<dbReference type="EMBL" id="JARIHO010000092">
    <property type="protein sequence ID" value="KAJ7306730.1"/>
    <property type="molecule type" value="Genomic_DNA"/>
</dbReference>
<reference evidence="2" key="1">
    <citation type="submission" date="2023-03" db="EMBL/GenBank/DDBJ databases">
        <title>Massive genome expansion in bonnet fungi (Mycena s.s.) driven by repeated elements and novel gene families across ecological guilds.</title>
        <authorList>
            <consortium name="Lawrence Berkeley National Laboratory"/>
            <person name="Harder C.B."/>
            <person name="Miyauchi S."/>
            <person name="Viragh M."/>
            <person name="Kuo A."/>
            <person name="Thoen E."/>
            <person name="Andreopoulos B."/>
            <person name="Lu D."/>
            <person name="Skrede I."/>
            <person name="Drula E."/>
            <person name="Henrissat B."/>
            <person name="Morin E."/>
            <person name="Kohler A."/>
            <person name="Barry K."/>
            <person name="LaButti K."/>
            <person name="Morin E."/>
            <person name="Salamov A."/>
            <person name="Lipzen A."/>
            <person name="Mereny Z."/>
            <person name="Hegedus B."/>
            <person name="Baldrian P."/>
            <person name="Stursova M."/>
            <person name="Weitz H."/>
            <person name="Taylor A."/>
            <person name="Grigoriev I.V."/>
            <person name="Nagy L.G."/>
            <person name="Martin F."/>
            <person name="Kauserud H."/>
        </authorList>
    </citation>
    <scope>NUCLEOTIDE SEQUENCE</scope>
    <source>
        <strain evidence="2">CBHHK002</strain>
    </source>
</reference>